<gene>
    <name evidence="1" type="ORF">K469DRAFT_719835</name>
</gene>
<evidence type="ECO:0000313" key="1">
    <source>
        <dbReference type="EMBL" id="KAF2177487.1"/>
    </source>
</evidence>
<sequence>MAAKGDLESRSGQLELDLWQACLNALRRVSRSDSKTGPIYGALQRLQYWGQDIPDQLRTLRLAKDLEVEPMRGLVIGTLADMAITLRPWLVADAKQTGESNDAERKRLSELLDRDEVAAEALEKPLYLNEEVAVGDADGYQGFVEKCSRDIDGFISTLTVLRPVMNKQSYSVEVDERIERRHSAEYGEVDTRKEVIREV</sequence>
<dbReference type="AlphaFoldDB" id="A0A6A6DDG6"/>
<dbReference type="OrthoDB" id="10623382at2759"/>
<protein>
    <submittedName>
        <fullName evidence="1">Uncharacterized protein</fullName>
    </submittedName>
</protein>
<proteinExistence type="predicted"/>
<accession>A0A6A6DDG6</accession>
<organism evidence="1 2">
    <name type="scientific">Zopfia rhizophila CBS 207.26</name>
    <dbReference type="NCBI Taxonomy" id="1314779"/>
    <lineage>
        <taxon>Eukaryota</taxon>
        <taxon>Fungi</taxon>
        <taxon>Dikarya</taxon>
        <taxon>Ascomycota</taxon>
        <taxon>Pezizomycotina</taxon>
        <taxon>Dothideomycetes</taxon>
        <taxon>Dothideomycetes incertae sedis</taxon>
        <taxon>Zopfiaceae</taxon>
        <taxon>Zopfia</taxon>
    </lineage>
</organism>
<keyword evidence="2" id="KW-1185">Reference proteome</keyword>
<evidence type="ECO:0000313" key="2">
    <source>
        <dbReference type="Proteomes" id="UP000800200"/>
    </source>
</evidence>
<dbReference type="Proteomes" id="UP000800200">
    <property type="component" value="Unassembled WGS sequence"/>
</dbReference>
<dbReference type="EMBL" id="ML994688">
    <property type="protein sequence ID" value="KAF2177487.1"/>
    <property type="molecule type" value="Genomic_DNA"/>
</dbReference>
<reference evidence="1" key="1">
    <citation type="journal article" date="2020" name="Stud. Mycol.">
        <title>101 Dothideomycetes genomes: a test case for predicting lifestyles and emergence of pathogens.</title>
        <authorList>
            <person name="Haridas S."/>
            <person name="Albert R."/>
            <person name="Binder M."/>
            <person name="Bloem J."/>
            <person name="Labutti K."/>
            <person name="Salamov A."/>
            <person name="Andreopoulos B."/>
            <person name="Baker S."/>
            <person name="Barry K."/>
            <person name="Bills G."/>
            <person name="Bluhm B."/>
            <person name="Cannon C."/>
            <person name="Castanera R."/>
            <person name="Culley D."/>
            <person name="Daum C."/>
            <person name="Ezra D."/>
            <person name="Gonzalez J."/>
            <person name="Henrissat B."/>
            <person name="Kuo A."/>
            <person name="Liang C."/>
            <person name="Lipzen A."/>
            <person name="Lutzoni F."/>
            <person name="Magnuson J."/>
            <person name="Mondo S."/>
            <person name="Nolan M."/>
            <person name="Ohm R."/>
            <person name="Pangilinan J."/>
            <person name="Park H.-J."/>
            <person name="Ramirez L."/>
            <person name="Alfaro M."/>
            <person name="Sun H."/>
            <person name="Tritt A."/>
            <person name="Yoshinaga Y."/>
            <person name="Zwiers L.-H."/>
            <person name="Turgeon B."/>
            <person name="Goodwin S."/>
            <person name="Spatafora J."/>
            <person name="Crous P."/>
            <person name="Grigoriev I."/>
        </authorList>
    </citation>
    <scope>NUCLEOTIDE SEQUENCE</scope>
    <source>
        <strain evidence="1">CBS 207.26</strain>
    </source>
</reference>
<name>A0A6A6DDG6_9PEZI</name>